<keyword evidence="8" id="KW-0539">Nucleus</keyword>
<protein>
    <recommendedName>
        <fullName evidence="10">CAF1B/HIR1 beta-propeller domain-containing protein</fullName>
    </recommendedName>
</protein>
<evidence type="ECO:0000256" key="5">
    <source>
        <dbReference type="ARBA" id="ARBA00022763"/>
    </source>
</evidence>
<evidence type="ECO:0000256" key="9">
    <source>
        <dbReference type="SAM" id="MobiDB-lite"/>
    </source>
</evidence>
<dbReference type="InterPro" id="IPR045145">
    <property type="entry name" value="PTHR15271"/>
</dbReference>
<dbReference type="Gene3D" id="2.130.10.10">
    <property type="entry name" value="YVTN repeat-like/Quinoprotein amine dehydrogenase"/>
    <property type="match status" value="2"/>
</dbReference>
<dbReference type="PANTHER" id="PTHR15271">
    <property type="entry name" value="CHROMATIN ASSEMBLY FACTOR 1 SUBUNIT B"/>
    <property type="match status" value="1"/>
</dbReference>
<dbReference type="InterPro" id="IPR001680">
    <property type="entry name" value="WD40_rpt"/>
</dbReference>
<feature type="domain" description="CAF1B/HIR1 beta-propeller" evidence="10">
    <location>
        <begin position="127"/>
        <end position="520"/>
    </location>
</feature>
<dbReference type="SUPFAM" id="SSF50978">
    <property type="entry name" value="WD40 repeat-like"/>
    <property type="match status" value="1"/>
</dbReference>
<dbReference type="GO" id="GO:0006281">
    <property type="term" value="P:DNA repair"/>
    <property type="evidence" value="ECO:0007669"/>
    <property type="project" value="UniProtKB-KW"/>
</dbReference>
<feature type="region of interest" description="Disordered" evidence="9">
    <location>
        <begin position="56"/>
        <end position="98"/>
    </location>
</feature>
<dbReference type="AlphaFoldDB" id="A0A7R8ZKU8"/>
<dbReference type="PROSITE" id="PS50082">
    <property type="entry name" value="WD_REPEATS_2"/>
    <property type="match status" value="3"/>
</dbReference>
<comment type="similarity">
    <text evidence="2">Belongs to the WD repeat HIR1 family.</text>
</comment>
<dbReference type="SMART" id="SM00320">
    <property type="entry name" value="WD40"/>
    <property type="match status" value="5"/>
</dbReference>
<dbReference type="InterPro" id="IPR015943">
    <property type="entry name" value="WD40/YVTN_repeat-like_dom_sf"/>
</dbReference>
<evidence type="ECO:0000313" key="11">
    <source>
        <dbReference type="EMBL" id="CAD7227635.1"/>
    </source>
</evidence>
<evidence type="ECO:0000256" key="3">
    <source>
        <dbReference type="ARBA" id="ARBA00022574"/>
    </source>
</evidence>
<dbReference type="InterPro" id="IPR036322">
    <property type="entry name" value="WD40_repeat_dom_sf"/>
</dbReference>
<evidence type="ECO:0000256" key="6">
    <source>
        <dbReference type="ARBA" id="ARBA00022853"/>
    </source>
</evidence>
<feature type="region of interest" description="Disordered" evidence="9">
    <location>
        <begin position="539"/>
        <end position="595"/>
    </location>
</feature>
<sequence length="595" mass="66657">MIPLSTLVLRSRHRNHSHSTTLAALPLSLESDVQGSEAALQHFMPPAMTVTEPTAPAHLLGTTPSGNSRQHHHHPPARSPFVSSPSVQSCSLDDKRSMHARQKDSLVKLATTQGRSAWEVVGDSTDMKCSIPEISWHHREPVLSVDFQHDSKSNVYRVASGGADSHVLIWHVTPNEDGKVSIEVMCDLTRHIKAVNVVRFSPSGELLASGDDEGSVCLWQKSEMIENYIDDDKEIPSKENWQILRLIRLHFEDLYDLCWSPDSKYLLSGCVDNTAKMVDVSKAKELVTLNEHKGFVQGVAWDPLDQYLATIATDRDLRIYNRFTRRIKVRVSRCSPFTATTKAENPNKKVRLFQDDTLQTYCRRLSFSPDGNILLVPTGILDESSVGGADSSAKRPTPIHATFVFVRQNWSVPVVYLPSFNKPSLVTRFSPVTYELRKPSSEPESKPQSLFQLPYRMVFAVATSDSVLLYDTQQLAPFGRIVDIHFTRLTDLAWSNDGRILMVSSTDGYCSFITFEKGEIGVVYGGELSLAPKLFDARNSEAQSKKRNRKKKSVENKENTTAEEENRTAKEEQDVAKPDAHDSKEPPNVTPMEVD</sequence>
<keyword evidence="4" id="KW-0677">Repeat</keyword>
<evidence type="ECO:0000259" key="10">
    <source>
        <dbReference type="Pfam" id="PF24105"/>
    </source>
</evidence>
<reference evidence="11" key="1">
    <citation type="submission" date="2020-11" db="EMBL/GenBank/DDBJ databases">
        <authorList>
            <person name="Tran Van P."/>
        </authorList>
    </citation>
    <scope>NUCLEOTIDE SEQUENCE</scope>
</reference>
<dbReference type="OrthoDB" id="71227at2759"/>
<gene>
    <name evidence="11" type="ORF">CTOB1V02_LOCUS5536</name>
</gene>
<proteinExistence type="inferred from homology"/>
<keyword evidence="3" id="KW-0853">WD repeat</keyword>
<accession>A0A7R8ZKU8</accession>
<dbReference type="PANTHER" id="PTHR15271:SF4">
    <property type="entry name" value="CHROMATIN ASSEMBLY FACTOR 1 SUBUNIT B"/>
    <property type="match status" value="1"/>
</dbReference>
<dbReference type="Pfam" id="PF24105">
    <property type="entry name" value="Beta-prop_CAF1B_HIR1"/>
    <property type="match status" value="1"/>
</dbReference>
<evidence type="ECO:0000256" key="1">
    <source>
        <dbReference type="ARBA" id="ARBA00004123"/>
    </source>
</evidence>
<evidence type="ECO:0000256" key="7">
    <source>
        <dbReference type="ARBA" id="ARBA00023204"/>
    </source>
</evidence>
<dbReference type="GO" id="GO:0005634">
    <property type="term" value="C:nucleus"/>
    <property type="evidence" value="ECO:0007669"/>
    <property type="project" value="UniProtKB-SubCell"/>
</dbReference>
<dbReference type="GO" id="GO:0006335">
    <property type="term" value="P:DNA replication-dependent chromatin assembly"/>
    <property type="evidence" value="ECO:0007669"/>
    <property type="project" value="InterPro"/>
</dbReference>
<keyword evidence="6" id="KW-0156">Chromatin regulator</keyword>
<keyword evidence="5" id="KW-0227">DNA damage</keyword>
<organism evidence="11">
    <name type="scientific">Cyprideis torosa</name>
    <dbReference type="NCBI Taxonomy" id="163714"/>
    <lineage>
        <taxon>Eukaryota</taxon>
        <taxon>Metazoa</taxon>
        <taxon>Ecdysozoa</taxon>
        <taxon>Arthropoda</taxon>
        <taxon>Crustacea</taxon>
        <taxon>Oligostraca</taxon>
        <taxon>Ostracoda</taxon>
        <taxon>Podocopa</taxon>
        <taxon>Podocopida</taxon>
        <taxon>Cytherocopina</taxon>
        <taxon>Cytheroidea</taxon>
        <taxon>Cytherideidae</taxon>
        <taxon>Cyprideis</taxon>
    </lineage>
</organism>
<feature type="compositionally biased region" description="Basic and acidic residues" evidence="9">
    <location>
        <begin position="553"/>
        <end position="585"/>
    </location>
</feature>
<dbReference type="EMBL" id="OB661206">
    <property type="protein sequence ID" value="CAD7227635.1"/>
    <property type="molecule type" value="Genomic_DNA"/>
</dbReference>
<evidence type="ECO:0000256" key="4">
    <source>
        <dbReference type="ARBA" id="ARBA00022737"/>
    </source>
</evidence>
<dbReference type="InterPro" id="IPR055410">
    <property type="entry name" value="Beta-prop_CAF1B_HIR1"/>
</dbReference>
<name>A0A7R8ZKU8_9CRUS</name>
<keyword evidence="7" id="KW-0234">DNA repair</keyword>
<dbReference type="GO" id="GO:0033186">
    <property type="term" value="C:CAF-1 complex"/>
    <property type="evidence" value="ECO:0007669"/>
    <property type="project" value="TreeGrafter"/>
</dbReference>
<evidence type="ECO:0000256" key="8">
    <source>
        <dbReference type="ARBA" id="ARBA00023242"/>
    </source>
</evidence>
<feature type="compositionally biased region" description="Polar residues" evidence="9">
    <location>
        <begin position="81"/>
        <end position="91"/>
    </location>
</feature>
<comment type="subcellular location">
    <subcellularLocation>
        <location evidence="1">Nucleus</location>
    </subcellularLocation>
</comment>
<evidence type="ECO:0000256" key="2">
    <source>
        <dbReference type="ARBA" id="ARBA00007306"/>
    </source>
</evidence>
<dbReference type="PROSITE" id="PS50294">
    <property type="entry name" value="WD_REPEATS_REGION"/>
    <property type="match status" value="1"/>
</dbReference>
<dbReference type="GO" id="GO:0006334">
    <property type="term" value="P:nucleosome assembly"/>
    <property type="evidence" value="ECO:0007669"/>
    <property type="project" value="TreeGrafter"/>
</dbReference>